<keyword evidence="4" id="KW-1185">Reference proteome</keyword>
<dbReference type="EMBL" id="KE561373">
    <property type="protein sequence ID" value="EPZ30798.1"/>
    <property type="molecule type" value="Genomic_DNA"/>
</dbReference>
<dbReference type="HOGENOM" id="CLU_2591132_0_0_1"/>
<dbReference type="Proteomes" id="UP000030755">
    <property type="component" value="Unassembled WGS sequence"/>
</dbReference>
<evidence type="ECO:0000313" key="3">
    <source>
        <dbReference type="EMBL" id="RKP17576.1"/>
    </source>
</evidence>
<reference evidence="3" key="3">
    <citation type="submission" date="2018-08" db="EMBL/GenBank/DDBJ databases">
        <title>Leveraging single-cell genomics to expand the Fungal Tree of Life.</title>
        <authorList>
            <consortium name="DOE Joint Genome Institute"/>
            <person name="Ahrendt S.R."/>
            <person name="Quandt C.A."/>
            <person name="Ciobanu D."/>
            <person name="Clum A."/>
            <person name="Salamov A."/>
            <person name="Andreopoulos B."/>
            <person name="Cheng J.-F."/>
            <person name="Woyke T."/>
            <person name="Pelin A."/>
            <person name="Henrissat B."/>
            <person name="Reynolds N."/>
            <person name="Benny G.L."/>
            <person name="Smith M.E."/>
            <person name="James T.Y."/>
            <person name="Grigoriev I.V."/>
        </authorList>
    </citation>
    <scope>NUCLEOTIDE SEQUENCE</scope>
    <source>
        <strain evidence="3">CSF55</strain>
    </source>
</reference>
<evidence type="ECO:0000313" key="4">
    <source>
        <dbReference type="Proteomes" id="UP000030755"/>
    </source>
</evidence>
<proteinExistence type="predicted"/>
<gene>
    <name evidence="2" type="ORF">O9G_005618</name>
    <name evidence="3" type="ORF">ROZALSC1DRAFT_30630</name>
</gene>
<evidence type="ECO:0000313" key="2">
    <source>
        <dbReference type="EMBL" id="EPZ30798.1"/>
    </source>
</evidence>
<sequence length="80" mass="9393">MQKRYREMHKSVSLSIATKILATFIERMELIKSVLSFSKLRTRISAQPHKSNLSKELTNVANKLSEYNRKKKDTKRRGNK</sequence>
<name>A0A075AMH5_ROZAC</name>
<dbReference type="AlphaFoldDB" id="A0A075AMH5"/>
<evidence type="ECO:0000256" key="1">
    <source>
        <dbReference type="SAM" id="MobiDB-lite"/>
    </source>
</evidence>
<organism evidence="2 4">
    <name type="scientific">Rozella allomycis (strain CSF55)</name>
    <dbReference type="NCBI Taxonomy" id="988480"/>
    <lineage>
        <taxon>Eukaryota</taxon>
        <taxon>Fungi</taxon>
        <taxon>Fungi incertae sedis</taxon>
        <taxon>Cryptomycota</taxon>
        <taxon>Cryptomycota incertae sedis</taxon>
        <taxon>Rozella</taxon>
    </lineage>
</organism>
<reference evidence="5" key="2">
    <citation type="journal article" date="2018" name="Nat. Microbiol.">
        <title>Leveraging single-cell genomics to expand the fungal tree of life.</title>
        <authorList>
            <person name="Ahrendt S.R."/>
            <person name="Quandt C.A."/>
            <person name="Ciobanu D."/>
            <person name="Clum A."/>
            <person name="Salamov A."/>
            <person name="Andreopoulos B."/>
            <person name="Cheng J.F."/>
            <person name="Woyke T."/>
            <person name="Pelin A."/>
            <person name="Henrissat B."/>
            <person name="Reynolds N.K."/>
            <person name="Benny G.L."/>
            <person name="Smith M.E."/>
            <person name="James T.Y."/>
            <person name="Grigoriev I.V."/>
        </authorList>
    </citation>
    <scope>NUCLEOTIDE SEQUENCE [LARGE SCALE GENOMIC DNA]</scope>
    <source>
        <strain evidence="5">CSF55</strain>
    </source>
</reference>
<protein>
    <submittedName>
        <fullName evidence="2">Uncharacterized protein</fullName>
    </submittedName>
</protein>
<reference evidence="2 4" key="1">
    <citation type="journal article" date="2013" name="Curr. Biol.">
        <title>Shared signatures of parasitism and phylogenomics unite Cryptomycota and microsporidia.</title>
        <authorList>
            <person name="James T.Y."/>
            <person name="Pelin A."/>
            <person name="Bonen L."/>
            <person name="Ahrendt S."/>
            <person name="Sain D."/>
            <person name="Corradi N."/>
            <person name="Stajich J.E."/>
        </authorList>
    </citation>
    <scope>NUCLEOTIDE SEQUENCE [LARGE SCALE GENOMIC DNA]</scope>
    <source>
        <strain evidence="2">CSF55</strain>
        <strain evidence="2">CSF55</strain>
    </source>
</reference>
<feature type="compositionally biased region" description="Basic residues" evidence="1">
    <location>
        <begin position="69"/>
        <end position="80"/>
    </location>
</feature>
<dbReference type="EMBL" id="ML005766">
    <property type="protein sequence ID" value="RKP17576.1"/>
    <property type="molecule type" value="Genomic_DNA"/>
</dbReference>
<feature type="region of interest" description="Disordered" evidence="1">
    <location>
        <begin position="48"/>
        <end position="80"/>
    </location>
</feature>
<accession>A0A075AMH5</accession>
<dbReference type="Proteomes" id="UP000281549">
    <property type="component" value="Unassembled WGS sequence"/>
</dbReference>
<feature type="compositionally biased region" description="Polar residues" evidence="1">
    <location>
        <begin position="48"/>
        <end position="62"/>
    </location>
</feature>
<evidence type="ECO:0000313" key="5">
    <source>
        <dbReference type="Proteomes" id="UP000281549"/>
    </source>
</evidence>